<evidence type="ECO:0000313" key="1">
    <source>
        <dbReference type="EMBL" id="MBA4661035.1"/>
    </source>
</evidence>
<sequence length="227" mass="25018">MGYFKKCWLSELRTKGYSIVKDLLILMGAGTALYISHEVISNGFIDLRLAGPGSNGAFVKELPIEATLQRQPKKRKHGTVTVPPVAQHALFGSGLKASKDSPTSIALKIAAVEALEALLIVGGAFRSDSWRRKVDHLLIEVATNAFRLDWTHDGKTFLPQEPKVTWDDFQLVALHALLASLLCPAGTRPPFLAQGLELFRKGNQSRNSSVTSYLDSVIFDVMRTLRF</sequence>
<dbReference type="EMBL" id="GISG01210607">
    <property type="protein sequence ID" value="MBA4661035.1"/>
    <property type="molecule type" value="Transcribed_RNA"/>
</dbReference>
<organism evidence="1">
    <name type="scientific">Opuntia streptacantha</name>
    <name type="common">Prickly pear cactus</name>
    <name type="synonym">Opuntia cardona</name>
    <dbReference type="NCBI Taxonomy" id="393608"/>
    <lineage>
        <taxon>Eukaryota</taxon>
        <taxon>Viridiplantae</taxon>
        <taxon>Streptophyta</taxon>
        <taxon>Embryophyta</taxon>
        <taxon>Tracheophyta</taxon>
        <taxon>Spermatophyta</taxon>
        <taxon>Magnoliopsida</taxon>
        <taxon>eudicotyledons</taxon>
        <taxon>Gunneridae</taxon>
        <taxon>Pentapetalae</taxon>
        <taxon>Caryophyllales</taxon>
        <taxon>Cactineae</taxon>
        <taxon>Cactaceae</taxon>
        <taxon>Opuntioideae</taxon>
        <taxon>Opuntia</taxon>
    </lineage>
</organism>
<protein>
    <submittedName>
        <fullName evidence="1">Uncharacterized protein</fullName>
    </submittedName>
</protein>
<reference evidence="1" key="1">
    <citation type="journal article" date="2013" name="J. Plant Res.">
        <title>Effect of fungi and light on seed germination of three Opuntia species from semiarid lands of central Mexico.</title>
        <authorList>
            <person name="Delgado-Sanchez P."/>
            <person name="Jimenez-Bremont J.F."/>
            <person name="Guerrero-Gonzalez Mde L."/>
            <person name="Flores J."/>
        </authorList>
    </citation>
    <scope>NUCLEOTIDE SEQUENCE</scope>
    <source>
        <tissue evidence="1">Cladode</tissue>
    </source>
</reference>
<name>A0A7C9AAK7_OPUST</name>
<accession>A0A7C9AAK7</accession>
<proteinExistence type="predicted"/>
<dbReference type="PANTHER" id="PTHR34105">
    <property type="entry name" value="PROLINE-, GLUTAMIC ACID- AND LEUCINE-RICH PROTEIN 1"/>
    <property type="match status" value="1"/>
</dbReference>
<dbReference type="PANTHER" id="PTHR34105:SF1">
    <property type="entry name" value="PROLINE-, GLUTAMIC ACID- AND LEUCINE-RICH PROTEIN 1"/>
    <property type="match status" value="1"/>
</dbReference>
<dbReference type="GO" id="GO:0006364">
    <property type="term" value="P:rRNA processing"/>
    <property type="evidence" value="ECO:0007669"/>
    <property type="project" value="TreeGrafter"/>
</dbReference>
<dbReference type="AlphaFoldDB" id="A0A7C9AAK7"/>
<reference evidence="1" key="2">
    <citation type="submission" date="2020-07" db="EMBL/GenBank/DDBJ databases">
        <authorList>
            <person name="Vera ALvarez R."/>
            <person name="Arias-Moreno D.M."/>
            <person name="Jimenez-Jacinto V."/>
            <person name="Jimenez-Bremont J.F."/>
            <person name="Swaminathan K."/>
            <person name="Moose S.P."/>
            <person name="Guerrero-Gonzalez M.L."/>
            <person name="Marino-Ramirez L."/>
            <person name="Landsman D."/>
            <person name="Rodriguez-Kessler M."/>
            <person name="Delgado-Sanchez P."/>
        </authorList>
    </citation>
    <scope>NUCLEOTIDE SEQUENCE</scope>
    <source>
        <tissue evidence="1">Cladode</tissue>
    </source>
</reference>
<dbReference type="GO" id="GO:0005634">
    <property type="term" value="C:nucleus"/>
    <property type="evidence" value="ECO:0007669"/>
    <property type="project" value="TreeGrafter"/>
</dbReference>